<proteinExistence type="predicted"/>
<comment type="caution">
    <text evidence="2">The sequence shown here is derived from an EMBL/GenBank/DDBJ whole genome shotgun (WGS) entry which is preliminary data.</text>
</comment>
<gene>
    <name evidence="2" type="ORF">L3X38_038276</name>
</gene>
<reference evidence="2 3" key="1">
    <citation type="journal article" date="2022" name="G3 (Bethesda)">
        <title>Whole-genome sequence and methylome profiling of the almond [Prunus dulcis (Mill.) D.A. Webb] cultivar 'Nonpareil'.</title>
        <authorList>
            <person name="D'Amico-Willman K.M."/>
            <person name="Ouma W.Z."/>
            <person name="Meulia T."/>
            <person name="Sideli G.M."/>
            <person name="Gradziel T.M."/>
            <person name="Fresnedo-Ramirez J."/>
        </authorList>
    </citation>
    <scope>NUCLEOTIDE SEQUENCE [LARGE SCALE GENOMIC DNA]</scope>
    <source>
        <strain evidence="2">Clone GOH B32 T37-40</strain>
    </source>
</reference>
<name>A0AAD4V621_PRUDU</name>
<dbReference type="Proteomes" id="UP001054821">
    <property type="component" value="Chromosome 7"/>
</dbReference>
<keyword evidence="3" id="KW-1185">Reference proteome</keyword>
<keyword evidence="1" id="KW-0472">Membrane</keyword>
<protein>
    <submittedName>
        <fullName evidence="2">Uncharacterized protein</fullName>
    </submittedName>
</protein>
<keyword evidence="1" id="KW-0812">Transmembrane</keyword>
<dbReference type="EMBL" id="JAJFAZ020000007">
    <property type="protein sequence ID" value="KAI5318568.1"/>
    <property type="molecule type" value="Genomic_DNA"/>
</dbReference>
<accession>A0AAD4V621</accession>
<evidence type="ECO:0000256" key="1">
    <source>
        <dbReference type="SAM" id="Phobius"/>
    </source>
</evidence>
<feature type="transmembrane region" description="Helical" evidence="1">
    <location>
        <begin position="6"/>
        <end position="24"/>
    </location>
</feature>
<organism evidence="2 3">
    <name type="scientific">Prunus dulcis</name>
    <name type="common">Almond</name>
    <name type="synonym">Amygdalus dulcis</name>
    <dbReference type="NCBI Taxonomy" id="3755"/>
    <lineage>
        <taxon>Eukaryota</taxon>
        <taxon>Viridiplantae</taxon>
        <taxon>Streptophyta</taxon>
        <taxon>Embryophyta</taxon>
        <taxon>Tracheophyta</taxon>
        <taxon>Spermatophyta</taxon>
        <taxon>Magnoliopsida</taxon>
        <taxon>eudicotyledons</taxon>
        <taxon>Gunneridae</taxon>
        <taxon>Pentapetalae</taxon>
        <taxon>rosids</taxon>
        <taxon>fabids</taxon>
        <taxon>Rosales</taxon>
        <taxon>Rosaceae</taxon>
        <taxon>Amygdaloideae</taxon>
        <taxon>Amygdaleae</taxon>
        <taxon>Prunus</taxon>
    </lineage>
</organism>
<feature type="transmembrane region" description="Helical" evidence="1">
    <location>
        <begin position="45"/>
        <end position="64"/>
    </location>
</feature>
<evidence type="ECO:0000313" key="2">
    <source>
        <dbReference type="EMBL" id="KAI5318568.1"/>
    </source>
</evidence>
<dbReference type="AlphaFoldDB" id="A0AAD4V621"/>
<keyword evidence="1" id="KW-1133">Transmembrane helix</keyword>
<sequence>MLATRMTVALLVITVFILGPIWFLEVPRNKTVYLVLALKLSTDNWPILLLPFLGFVIFIFLWLLLNFGMKTSVPSLWPPTLFFTLKLVMLKLTISMSMKKLCTRNWKLVIYLLMIKLKTSSLKASLQIVSAPCCQASCPVLPCQLARV</sequence>
<evidence type="ECO:0000313" key="3">
    <source>
        <dbReference type="Proteomes" id="UP001054821"/>
    </source>
</evidence>